<keyword evidence="1" id="KW-1133">Transmembrane helix</keyword>
<feature type="chain" id="PRO_5027634070" evidence="2">
    <location>
        <begin position="21"/>
        <end position="127"/>
    </location>
</feature>
<keyword evidence="2" id="KW-0732">Signal</keyword>
<evidence type="ECO:0000256" key="1">
    <source>
        <dbReference type="SAM" id="Phobius"/>
    </source>
</evidence>
<organism evidence="3 4">
    <name type="scientific">Meloidogyne enterolobii</name>
    <name type="common">Root-knot nematode worm</name>
    <name type="synonym">Meloidogyne mayaguensis</name>
    <dbReference type="NCBI Taxonomy" id="390850"/>
    <lineage>
        <taxon>Eukaryota</taxon>
        <taxon>Metazoa</taxon>
        <taxon>Ecdysozoa</taxon>
        <taxon>Nematoda</taxon>
        <taxon>Chromadorea</taxon>
        <taxon>Rhabditida</taxon>
        <taxon>Tylenchina</taxon>
        <taxon>Tylenchomorpha</taxon>
        <taxon>Tylenchoidea</taxon>
        <taxon>Meloidogynidae</taxon>
        <taxon>Meloidogyninae</taxon>
        <taxon>Meloidogyne</taxon>
    </lineage>
</organism>
<reference evidence="3 4" key="1">
    <citation type="submission" date="2020-08" db="EMBL/GenBank/DDBJ databases">
        <authorList>
            <person name="Koutsovoulos G."/>
            <person name="Danchin GJ E."/>
        </authorList>
    </citation>
    <scope>NUCLEOTIDE SEQUENCE [LARGE SCALE GENOMIC DNA]</scope>
</reference>
<evidence type="ECO:0000313" key="3">
    <source>
        <dbReference type="EMBL" id="CAD2182046.1"/>
    </source>
</evidence>
<sequence>MGLSMINILTLFILINFKFGDSVKCYEDDDQFSKDRTSFKLIECDTEKHPWRLFGDKCVKAVCSKYGAMKGCGECETYQQSLEANYIEDDCPCYECDDKDFCNLAFGILLNLKIIFVICLIVIYYLF</sequence>
<protein>
    <submittedName>
        <fullName evidence="3">Uncharacterized protein</fullName>
    </submittedName>
</protein>
<dbReference type="Proteomes" id="UP000580250">
    <property type="component" value="Unassembled WGS sequence"/>
</dbReference>
<proteinExistence type="predicted"/>
<accession>A0A6V7W4D1</accession>
<comment type="caution">
    <text evidence="3">The sequence shown here is derived from an EMBL/GenBank/DDBJ whole genome shotgun (WGS) entry which is preliminary data.</text>
</comment>
<gene>
    <name evidence="3" type="ORF">MENT_LOCUS34231</name>
</gene>
<feature type="signal peptide" evidence="2">
    <location>
        <begin position="1"/>
        <end position="20"/>
    </location>
</feature>
<name>A0A6V7W4D1_MELEN</name>
<keyword evidence="1" id="KW-0472">Membrane</keyword>
<dbReference type="EMBL" id="CAJEWN010000419">
    <property type="protein sequence ID" value="CAD2182046.1"/>
    <property type="molecule type" value="Genomic_DNA"/>
</dbReference>
<dbReference type="AlphaFoldDB" id="A0A6V7W4D1"/>
<evidence type="ECO:0000256" key="2">
    <source>
        <dbReference type="SAM" id="SignalP"/>
    </source>
</evidence>
<evidence type="ECO:0000313" key="4">
    <source>
        <dbReference type="Proteomes" id="UP000580250"/>
    </source>
</evidence>
<feature type="transmembrane region" description="Helical" evidence="1">
    <location>
        <begin position="104"/>
        <end position="126"/>
    </location>
</feature>
<keyword evidence="1" id="KW-0812">Transmembrane</keyword>